<dbReference type="Gene3D" id="3.40.50.300">
    <property type="entry name" value="P-loop containing nucleotide triphosphate hydrolases"/>
    <property type="match status" value="1"/>
</dbReference>
<dbReference type="Gene3D" id="1.10.10.10">
    <property type="entry name" value="Winged helix-like DNA-binding domain superfamily/Winged helix DNA-binding domain"/>
    <property type="match status" value="1"/>
</dbReference>
<feature type="domain" description="HTH luxR-type" evidence="5">
    <location>
        <begin position="940"/>
        <end position="1005"/>
    </location>
</feature>
<keyword evidence="7" id="KW-1185">Reference proteome</keyword>
<evidence type="ECO:0000256" key="4">
    <source>
        <dbReference type="SAM" id="MobiDB-lite"/>
    </source>
</evidence>
<dbReference type="SUPFAM" id="SSF52540">
    <property type="entry name" value="P-loop containing nucleoside triphosphate hydrolases"/>
    <property type="match status" value="1"/>
</dbReference>
<dbReference type="Pfam" id="PF17874">
    <property type="entry name" value="TPR_MalT"/>
    <property type="match status" value="1"/>
</dbReference>
<comment type="caution">
    <text evidence="6">The sequence shown here is derived from an EMBL/GenBank/DDBJ whole genome shotgun (WGS) entry which is preliminary data.</text>
</comment>
<dbReference type="CDD" id="cd06170">
    <property type="entry name" value="LuxR_C_like"/>
    <property type="match status" value="1"/>
</dbReference>
<evidence type="ECO:0000259" key="5">
    <source>
        <dbReference type="PROSITE" id="PS50043"/>
    </source>
</evidence>
<dbReference type="InterPro" id="IPR016032">
    <property type="entry name" value="Sig_transdc_resp-reg_C-effctor"/>
</dbReference>
<keyword evidence="1" id="KW-0805">Transcription regulation</keyword>
<evidence type="ECO:0000256" key="3">
    <source>
        <dbReference type="ARBA" id="ARBA00023163"/>
    </source>
</evidence>
<protein>
    <submittedName>
        <fullName evidence="6">HTH-type transcriptional regulator MalT</fullName>
    </submittedName>
</protein>
<gene>
    <name evidence="6" type="primary">malT_9</name>
    <name evidence="6" type="ORF">LMG26411_04041</name>
</gene>
<accession>A0ABN7Q4E2</accession>
<keyword evidence="3" id="KW-0804">Transcription</keyword>
<evidence type="ECO:0000313" key="6">
    <source>
        <dbReference type="EMBL" id="CAG2151881.1"/>
    </source>
</evidence>
<dbReference type="InterPro" id="IPR000792">
    <property type="entry name" value="Tscrpt_reg_LuxR_C"/>
</dbReference>
<evidence type="ECO:0000313" key="7">
    <source>
        <dbReference type="Proteomes" id="UP000672657"/>
    </source>
</evidence>
<dbReference type="InterPro" id="IPR027417">
    <property type="entry name" value="P-loop_NTPase"/>
</dbReference>
<dbReference type="InterPro" id="IPR059106">
    <property type="entry name" value="WHD_MalT"/>
</dbReference>
<dbReference type="PROSITE" id="PS50043">
    <property type="entry name" value="HTH_LUXR_2"/>
    <property type="match status" value="1"/>
</dbReference>
<evidence type="ECO:0000256" key="1">
    <source>
        <dbReference type="ARBA" id="ARBA00023015"/>
    </source>
</evidence>
<dbReference type="PANTHER" id="PTHR44688:SF16">
    <property type="entry name" value="DNA-BINDING TRANSCRIPTIONAL ACTIVATOR DEVR_DOSR"/>
    <property type="match status" value="1"/>
</dbReference>
<dbReference type="SMART" id="SM00421">
    <property type="entry name" value="HTH_LUXR"/>
    <property type="match status" value="1"/>
</dbReference>
<proteinExistence type="predicted"/>
<evidence type="ECO:0000256" key="2">
    <source>
        <dbReference type="ARBA" id="ARBA00023125"/>
    </source>
</evidence>
<keyword evidence="2" id="KW-0238">DNA-binding</keyword>
<organism evidence="6 7">
    <name type="scientific">Cupriavidus numazuensis</name>
    <dbReference type="NCBI Taxonomy" id="221992"/>
    <lineage>
        <taxon>Bacteria</taxon>
        <taxon>Pseudomonadati</taxon>
        <taxon>Pseudomonadota</taxon>
        <taxon>Betaproteobacteria</taxon>
        <taxon>Burkholderiales</taxon>
        <taxon>Burkholderiaceae</taxon>
        <taxon>Cupriavidus</taxon>
    </lineage>
</organism>
<name>A0ABN7Q4E2_9BURK</name>
<dbReference type="Pfam" id="PF00196">
    <property type="entry name" value="GerE"/>
    <property type="match status" value="1"/>
</dbReference>
<feature type="region of interest" description="Disordered" evidence="4">
    <location>
        <begin position="78"/>
        <end position="99"/>
    </location>
</feature>
<feature type="region of interest" description="Disordered" evidence="4">
    <location>
        <begin position="1"/>
        <end position="30"/>
    </location>
</feature>
<dbReference type="PANTHER" id="PTHR44688">
    <property type="entry name" value="DNA-BINDING TRANSCRIPTIONAL ACTIVATOR DEVR_DOSR"/>
    <property type="match status" value="1"/>
</dbReference>
<dbReference type="SUPFAM" id="SSF46894">
    <property type="entry name" value="C-terminal effector domain of the bipartite response regulators"/>
    <property type="match status" value="1"/>
</dbReference>
<dbReference type="InterPro" id="IPR011990">
    <property type="entry name" value="TPR-like_helical_dom_sf"/>
</dbReference>
<dbReference type="Gene3D" id="1.25.40.10">
    <property type="entry name" value="Tetratricopeptide repeat domain"/>
    <property type="match status" value="1"/>
</dbReference>
<dbReference type="InterPro" id="IPR041617">
    <property type="entry name" value="TPR_MalT"/>
</dbReference>
<sequence>MAARLPAPPFAGGAPDRPPLAAKGPGQRMWRQRGLRGAAGGGEWGQLPYNRPHMDPTWIPQGSFSTAPQQLYRVFRPMPERTDTPSPAPAPSLAATMPARAGVAQRGAARVVARERLLAQLTEARRRRCIVIQGPAGCGKSAALMAWRLELLGLGFDMAWLTAEPEDNDLARWLDRLLGCLSDVSPAITREAMLLAGRGLDDEGVERTIIALVRGIAACPRELTLVLDDLHHITELRVRDAMQWLVDYAPPNLHLVLVSRAALPLSLGRVRDQGMLLELDQRDLRFTAEESRQFLTAQLGDIAPRDARMLHELTDGWVAGLQLFATHWKRKKQHDSGISFATDFVHANVQNAGAFAGYFEREVLSRLAPDEAELLVRAAACERFSASLCAALSEGSQTEAEVLTLLARLESENLFIAPVDDSGRETWYRLHPLLRETLAERFRARSERQQAAVHAAAWQWFRDHRMLEEAVRHAILAGEPGTAADFVERFATTLMSRGETRKALALLRLLPAEQVQQRMELRMLTLRMHIYMHDADAAAAIADRIEADLPADADNLRYRLALQRLSIMVLRDDTAGAQALLPQVLQPPEQLEPFYAGGRNNLLSWLYMHLGEFEQARRVQTDARPLMVEGAPLVGTASGSLNGRCMIGFSYALEGKMLQAERVCRDVLREVEQAGSTRSEPEYFAAALLAETLYEQGDLDAARRLLEDRVDVLERVSIPDTVLRVHTVLAAAHWLSGHRLDAFAQLERMEEYGNQFRLDRLVAQSLGYQVLLNLVSGDIDTAEAVLARLRAVALRHQHAPRGSLDAIHLSAERASILVSLAHDDLDDGWRRVMDLLAYCEARGWQRHATQQHILAAVIASRRGDTETVQDHAMIALRLGHKLGLVRALMDAYPGSLDLLVAAAANEPQDPVLGFYVERLQAAARALPQMTADAPDSAGHALAGQEELSDREADVVRLLAQALPNKKIARTLGLSPETVKWHLRNIFRKLGVSSRDEAVARMRDRGLGQDA</sequence>
<dbReference type="Pfam" id="PF25873">
    <property type="entry name" value="WHD_MalT"/>
    <property type="match status" value="1"/>
</dbReference>
<dbReference type="Proteomes" id="UP000672657">
    <property type="component" value="Unassembled WGS sequence"/>
</dbReference>
<dbReference type="PRINTS" id="PR00038">
    <property type="entry name" value="HTHLUXR"/>
</dbReference>
<dbReference type="InterPro" id="IPR036388">
    <property type="entry name" value="WH-like_DNA-bd_sf"/>
</dbReference>
<reference evidence="6 7" key="1">
    <citation type="submission" date="2021-03" db="EMBL/GenBank/DDBJ databases">
        <authorList>
            <person name="Peeters C."/>
        </authorList>
    </citation>
    <scope>NUCLEOTIDE SEQUENCE [LARGE SCALE GENOMIC DNA]</scope>
    <source>
        <strain evidence="6 7">LMG 26411</strain>
    </source>
</reference>
<dbReference type="EMBL" id="CAJPVI010000025">
    <property type="protein sequence ID" value="CAG2151881.1"/>
    <property type="molecule type" value="Genomic_DNA"/>
</dbReference>